<feature type="signal peptide" evidence="3">
    <location>
        <begin position="1"/>
        <end position="23"/>
    </location>
</feature>
<dbReference type="InterPro" id="IPR055780">
    <property type="entry name" value="DUF7356"/>
</dbReference>
<feature type="compositionally biased region" description="Basic and acidic residues" evidence="1">
    <location>
        <begin position="94"/>
        <end position="164"/>
    </location>
</feature>
<feature type="region of interest" description="Disordered" evidence="1">
    <location>
        <begin position="34"/>
        <end position="191"/>
    </location>
</feature>
<reference evidence="6" key="1">
    <citation type="journal article" date="2014" name="Science">
        <title>The coffee genome provides insight into the convergent evolution of caffeine biosynthesis.</title>
        <authorList>
            <person name="Denoeud F."/>
            <person name="Carretero-Paulet L."/>
            <person name="Dereeper A."/>
            <person name="Droc G."/>
            <person name="Guyot R."/>
            <person name="Pietrella M."/>
            <person name="Zheng C."/>
            <person name="Alberti A."/>
            <person name="Anthony F."/>
            <person name="Aprea G."/>
            <person name="Aury J.M."/>
            <person name="Bento P."/>
            <person name="Bernard M."/>
            <person name="Bocs S."/>
            <person name="Campa C."/>
            <person name="Cenci A."/>
            <person name="Combes M.C."/>
            <person name="Crouzillat D."/>
            <person name="Da Silva C."/>
            <person name="Daddiego L."/>
            <person name="De Bellis F."/>
            <person name="Dussert S."/>
            <person name="Garsmeur O."/>
            <person name="Gayraud T."/>
            <person name="Guignon V."/>
            <person name="Jahn K."/>
            <person name="Jamilloux V."/>
            <person name="Joet T."/>
            <person name="Labadie K."/>
            <person name="Lan T."/>
            <person name="Leclercq J."/>
            <person name="Lepelley M."/>
            <person name="Leroy T."/>
            <person name="Li L.T."/>
            <person name="Librado P."/>
            <person name="Lopez L."/>
            <person name="Munoz A."/>
            <person name="Noel B."/>
            <person name="Pallavicini A."/>
            <person name="Perrotta G."/>
            <person name="Poncet V."/>
            <person name="Pot D."/>
            <person name="Priyono X."/>
            <person name="Rigoreau M."/>
            <person name="Rouard M."/>
            <person name="Rozas J."/>
            <person name="Tranchant-Dubreuil C."/>
            <person name="VanBuren R."/>
            <person name="Zhang Q."/>
            <person name="Andrade A.C."/>
            <person name="Argout X."/>
            <person name="Bertrand B."/>
            <person name="de Kochko A."/>
            <person name="Graziosi G."/>
            <person name="Henry R.J."/>
            <person name="Jayarama X."/>
            <person name="Ming R."/>
            <person name="Nagai C."/>
            <person name="Rounsley S."/>
            <person name="Sankoff D."/>
            <person name="Giuliano G."/>
            <person name="Albert V.A."/>
            <person name="Wincker P."/>
            <person name="Lashermes P."/>
        </authorList>
    </citation>
    <scope>NUCLEOTIDE SEQUENCE [LARGE SCALE GENOMIC DNA]</scope>
    <source>
        <strain evidence="6">cv. DH200-94</strain>
    </source>
</reference>
<keyword evidence="6" id="KW-1185">Reference proteome</keyword>
<feature type="compositionally biased region" description="Acidic residues" evidence="1">
    <location>
        <begin position="362"/>
        <end position="376"/>
    </location>
</feature>
<evidence type="ECO:0000313" key="6">
    <source>
        <dbReference type="Proteomes" id="UP000295252"/>
    </source>
</evidence>
<accession>A0A068UV63</accession>
<feature type="transmembrane region" description="Helical" evidence="2">
    <location>
        <begin position="309"/>
        <end position="329"/>
    </location>
</feature>
<dbReference type="FunCoup" id="A0A068UV63">
    <property type="interactions" value="1633"/>
</dbReference>
<organism evidence="5 6">
    <name type="scientific">Coffea canephora</name>
    <name type="common">Robusta coffee</name>
    <dbReference type="NCBI Taxonomy" id="49390"/>
    <lineage>
        <taxon>Eukaryota</taxon>
        <taxon>Viridiplantae</taxon>
        <taxon>Streptophyta</taxon>
        <taxon>Embryophyta</taxon>
        <taxon>Tracheophyta</taxon>
        <taxon>Spermatophyta</taxon>
        <taxon>Magnoliopsida</taxon>
        <taxon>eudicotyledons</taxon>
        <taxon>Gunneridae</taxon>
        <taxon>Pentapetalae</taxon>
        <taxon>asterids</taxon>
        <taxon>lamiids</taxon>
        <taxon>Gentianales</taxon>
        <taxon>Rubiaceae</taxon>
        <taxon>Ixoroideae</taxon>
        <taxon>Gardenieae complex</taxon>
        <taxon>Bertiereae - Coffeeae clade</taxon>
        <taxon>Coffeeae</taxon>
        <taxon>Coffea</taxon>
    </lineage>
</organism>
<keyword evidence="3" id="KW-0732">Signal</keyword>
<dbReference type="Gene3D" id="2.60.40.10">
    <property type="entry name" value="Immunoglobulins"/>
    <property type="match status" value="1"/>
</dbReference>
<dbReference type="InterPro" id="IPR013783">
    <property type="entry name" value="Ig-like_fold"/>
</dbReference>
<protein>
    <recommendedName>
        <fullName evidence="4">DUF7356 domain-containing protein</fullName>
    </recommendedName>
</protein>
<dbReference type="Gramene" id="CDP12149">
    <property type="protein sequence ID" value="CDP12149"/>
    <property type="gene ID" value="GSCOC_T00035547001"/>
</dbReference>
<gene>
    <name evidence="5" type="ORF">GSCOC_T00035547001</name>
</gene>
<dbReference type="InParanoid" id="A0A068UV63"/>
<dbReference type="PANTHER" id="PTHR34200">
    <property type="entry name" value="DENTIN SIALOPHOSPHOPROTEIN-LIKE ISOFORM X1"/>
    <property type="match status" value="1"/>
</dbReference>
<keyword evidence="2" id="KW-0812">Transmembrane</keyword>
<dbReference type="Proteomes" id="UP000295252">
    <property type="component" value="Chromosome X"/>
</dbReference>
<evidence type="ECO:0000313" key="5">
    <source>
        <dbReference type="EMBL" id="CDP12149.1"/>
    </source>
</evidence>
<feature type="compositionally biased region" description="Basic and acidic residues" evidence="1">
    <location>
        <begin position="48"/>
        <end position="83"/>
    </location>
</feature>
<name>A0A068UV63_COFCA</name>
<dbReference type="OMA" id="YGCEIRL"/>
<dbReference type="Pfam" id="PF24053">
    <property type="entry name" value="DUF7356"/>
    <property type="match status" value="1"/>
</dbReference>
<feature type="chain" id="PRO_5001655133" description="DUF7356 domain-containing protein" evidence="3">
    <location>
        <begin position="24"/>
        <end position="406"/>
    </location>
</feature>
<dbReference type="PhylomeDB" id="A0A068UV63"/>
<evidence type="ECO:0000256" key="1">
    <source>
        <dbReference type="SAM" id="MobiDB-lite"/>
    </source>
</evidence>
<dbReference type="STRING" id="49390.A0A068UV63"/>
<feature type="compositionally biased region" description="Polar residues" evidence="1">
    <location>
        <begin position="166"/>
        <end position="177"/>
    </location>
</feature>
<evidence type="ECO:0000256" key="3">
    <source>
        <dbReference type="SAM" id="SignalP"/>
    </source>
</evidence>
<keyword evidence="2" id="KW-1133">Transmembrane helix</keyword>
<evidence type="ECO:0000259" key="4">
    <source>
        <dbReference type="Pfam" id="PF24053"/>
    </source>
</evidence>
<feature type="region of interest" description="Disordered" evidence="1">
    <location>
        <begin position="354"/>
        <end position="406"/>
    </location>
</feature>
<evidence type="ECO:0000256" key="2">
    <source>
        <dbReference type="SAM" id="Phobius"/>
    </source>
</evidence>
<proteinExistence type="predicted"/>
<keyword evidence="2" id="KW-0472">Membrane</keyword>
<dbReference type="PANTHER" id="PTHR34200:SF8">
    <property type="entry name" value="TRANSMEMBRANE PROTEIN"/>
    <property type="match status" value="1"/>
</dbReference>
<feature type="compositionally biased region" description="Low complexity" evidence="1">
    <location>
        <begin position="379"/>
        <end position="391"/>
    </location>
</feature>
<sequence>MGLSCRLLGTVFLALLIINSSEASDLEVLGDLKTGKNVKGSDISNKNDGGKEKVVNPEKKGQDQVGTELKEGADNKTTDDVKGKQVGSKGGGIEQKKTDASGSEPKKTDGSGSEQKKTDGTSSEQKKTDVAGSEQKKTVDTSSKQEKPNDNVTKDVDKKDKARGDSGSQSKDISVTQGRKEGGEACDSSSNSCTIEEKSVIACLRVPGSESEKLSLLIQNKGNVPVSVTLSAPDFVKLEKKQVQVQANNNEKVKVSIGNGESTTGIILNAGNGNCNIDIKEMSVQRSKEETAVSAQLTYINLLKSTPSAWFISLAAILVIASVCIGIGFRRKYGARNSPSYEKLEMELPVSGASKVIPDSNDGWDDSWGDSWDDEEAPKTPSVPVTPSISSNGIASRRINKEAWKD</sequence>
<dbReference type="OrthoDB" id="1936430at2759"/>
<dbReference type="AlphaFoldDB" id="A0A068UV63"/>
<dbReference type="EMBL" id="HG739146">
    <property type="protein sequence ID" value="CDP12149.1"/>
    <property type="molecule type" value="Genomic_DNA"/>
</dbReference>
<feature type="domain" description="DUF7356" evidence="4">
    <location>
        <begin position="180"/>
        <end position="281"/>
    </location>
</feature>